<dbReference type="InterPro" id="IPR043502">
    <property type="entry name" value="DNA/RNA_pol_sf"/>
</dbReference>
<gene>
    <name evidence="4" type="ORF">COLO4_36959</name>
</gene>
<dbReference type="Proteomes" id="UP000187203">
    <property type="component" value="Unassembled WGS sequence"/>
</dbReference>
<keyword evidence="1" id="KW-0479">Metal-binding</keyword>
<dbReference type="EMBL" id="AWUE01023759">
    <property type="protein sequence ID" value="OMO52801.1"/>
    <property type="molecule type" value="Genomic_DNA"/>
</dbReference>
<dbReference type="SUPFAM" id="SSF48576">
    <property type="entry name" value="Terpenoid synthases"/>
    <property type="match status" value="1"/>
</dbReference>
<dbReference type="GO" id="GO:0016114">
    <property type="term" value="P:terpenoid biosynthetic process"/>
    <property type="evidence" value="ECO:0007669"/>
    <property type="project" value="InterPro"/>
</dbReference>
<dbReference type="GO" id="GO:0000287">
    <property type="term" value="F:magnesium ion binding"/>
    <property type="evidence" value="ECO:0007669"/>
    <property type="project" value="InterPro"/>
</dbReference>
<dbReference type="AlphaFoldDB" id="A0A1R3G3Y3"/>
<dbReference type="InterPro" id="IPR050148">
    <property type="entry name" value="Terpene_synthase-like"/>
</dbReference>
<dbReference type="InterPro" id="IPR008949">
    <property type="entry name" value="Isoprenoid_synthase_dom_sf"/>
</dbReference>
<dbReference type="InterPro" id="IPR036965">
    <property type="entry name" value="Terpene_synth_N_sf"/>
</dbReference>
<protein>
    <submittedName>
        <fullName evidence="4">Reverse transcriptase</fullName>
    </submittedName>
</protein>
<dbReference type="InterPro" id="IPR000477">
    <property type="entry name" value="RT_dom"/>
</dbReference>
<dbReference type="SUPFAM" id="SSF48239">
    <property type="entry name" value="Terpenoid cyclases/Protein prenyltransferases"/>
    <property type="match status" value="1"/>
</dbReference>
<dbReference type="OrthoDB" id="1936865at2759"/>
<evidence type="ECO:0000313" key="5">
    <source>
        <dbReference type="Proteomes" id="UP000187203"/>
    </source>
</evidence>
<dbReference type="Gene3D" id="1.10.600.10">
    <property type="entry name" value="Farnesyl Diphosphate Synthase"/>
    <property type="match status" value="1"/>
</dbReference>
<dbReference type="PANTHER" id="PTHR31225">
    <property type="entry name" value="OS04G0344100 PROTEIN-RELATED"/>
    <property type="match status" value="1"/>
</dbReference>
<dbReference type="STRING" id="93759.A0A1R3G3Y3"/>
<dbReference type="Pfam" id="PF00078">
    <property type="entry name" value="RVT_1"/>
    <property type="match status" value="1"/>
</dbReference>
<evidence type="ECO:0000256" key="1">
    <source>
        <dbReference type="ARBA" id="ARBA00022723"/>
    </source>
</evidence>
<dbReference type="SUPFAM" id="SSF56672">
    <property type="entry name" value="DNA/RNA polymerases"/>
    <property type="match status" value="1"/>
</dbReference>
<organism evidence="4 5">
    <name type="scientific">Corchorus olitorius</name>
    <dbReference type="NCBI Taxonomy" id="93759"/>
    <lineage>
        <taxon>Eukaryota</taxon>
        <taxon>Viridiplantae</taxon>
        <taxon>Streptophyta</taxon>
        <taxon>Embryophyta</taxon>
        <taxon>Tracheophyta</taxon>
        <taxon>Spermatophyta</taxon>
        <taxon>Magnoliopsida</taxon>
        <taxon>eudicotyledons</taxon>
        <taxon>Gunneridae</taxon>
        <taxon>Pentapetalae</taxon>
        <taxon>rosids</taxon>
        <taxon>malvids</taxon>
        <taxon>Malvales</taxon>
        <taxon>Malvaceae</taxon>
        <taxon>Grewioideae</taxon>
        <taxon>Apeibeae</taxon>
        <taxon>Corchorus</taxon>
    </lineage>
</organism>
<dbReference type="InterPro" id="IPR008930">
    <property type="entry name" value="Terpenoid_cyclase/PrenylTrfase"/>
</dbReference>
<name>A0A1R3G3Y3_9ROSI</name>
<dbReference type="Pfam" id="PF03936">
    <property type="entry name" value="Terpene_synth_C"/>
    <property type="match status" value="1"/>
</dbReference>
<reference evidence="5" key="1">
    <citation type="submission" date="2013-09" db="EMBL/GenBank/DDBJ databases">
        <title>Corchorus olitorius genome sequencing.</title>
        <authorList>
            <person name="Alam M."/>
            <person name="Haque M.S."/>
            <person name="Islam M.S."/>
            <person name="Emdad E.M."/>
            <person name="Islam M.M."/>
            <person name="Ahmed B."/>
            <person name="Halim A."/>
            <person name="Hossen Q.M.M."/>
            <person name="Hossain M.Z."/>
            <person name="Ahmed R."/>
            <person name="Khan M.M."/>
            <person name="Islam R."/>
            <person name="Rashid M.M."/>
            <person name="Khan S.A."/>
            <person name="Rahman M.S."/>
            <person name="Alam M."/>
            <person name="Yahiya A.S."/>
            <person name="Khan M.S."/>
            <person name="Azam M.S."/>
            <person name="Haque T."/>
            <person name="Lashkar M.Z.H."/>
            <person name="Akhand A.I."/>
            <person name="Morshed G."/>
            <person name="Roy S."/>
            <person name="Uddin K.S."/>
            <person name="Rabeya T."/>
            <person name="Hossain A.S."/>
            <person name="Chowdhury A."/>
            <person name="Snigdha A.R."/>
            <person name="Mortoza M.S."/>
            <person name="Matin S.A."/>
            <person name="Hoque S.M.E."/>
            <person name="Islam M.K."/>
            <person name="Roy D.K."/>
            <person name="Haider R."/>
            <person name="Moosa M.M."/>
            <person name="Elias S.M."/>
            <person name="Hasan A.M."/>
            <person name="Jahan S."/>
            <person name="Shafiuddin M."/>
            <person name="Mahmood N."/>
            <person name="Shommy N.S."/>
        </authorList>
    </citation>
    <scope>NUCLEOTIDE SEQUENCE [LARGE SCALE GENOMIC DNA]</scope>
    <source>
        <strain evidence="5">cv. O-4</strain>
    </source>
</reference>
<dbReference type="InterPro" id="IPR005630">
    <property type="entry name" value="Terpene_synthase_metal-bd"/>
</dbReference>
<evidence type="ECO:0000259" key="2">
    <source>
        <dbReference type="Pfam" id="PF00078"/>
    </source>
</evidence>
<evidence type="ECO:0000259" key="3">
    <source>
        <dbReference type="Pfam" id="PF03936"/>
    </source>
</evidence>
<evidence type="ECO:0000313" key="4">
    <source>
        <dbReference type="EMBL" id="OMO52801.1"/>
    </source>
</evidence>
<dbReference type="GO" id="GO:0010333">
    <property type="term" value="F:terpene synthase activity"/>
    <property type="evidence" value="ECO:0007669"/>
    <property type="project" value="InterPro"/>
</dbReference>
<feature type="domain" description="Terpene synthase metal-binding" evidence="3">
    <location>
        <begin position="660"/>
        <end position="836"/>
    </location>
</feature>
<keyword evidence="4" id="KW-0808">Transferase</keyword>
<keyword evidence="4" id="KW-0548">Nucleotidyltransferase</keyword>
<sequence length="893" mass="102242">MGWIRLSYDDWRSLNAPLSDFEIQKTLWTFKPNKAPGPDGLHPGFFQRNWVVVLVKVCSEIQQIFSSATMPEHFNGTLISLIPKFQGPTTISQFRPISLCNTIYKLVTKILVLRLRPFLDKLISPAQSSFIPGRQGLDNAIVVQELIHTMQKTTGKRGWKAIKIDLEKAFDKLKWGFIRKVLSSFNFPRNWQQLILSCISSSTTSILVNGGQLENNGETDNLGKYLGFPIHHGRVSKDDYLFIIDKVRSKLSGWKASLLSPMDRATLIKATMSTIPAYYMQCRNLPQSICNNLDKINQKFLWGGSENSRKLHHINWNVVTKPPDQGGLGIKQAKAHNFAYLAKLSWRFIHDTNAPWASILKKKYLTNSQSLNTNASITWKSMKTSQRILEHGFGWIVKNGETTNFWNDNWTGQGPLKSLIEGPLLPHELNLTVKDFRDSSNNSSPFRLSLVFPEEIQQLILGISFPTHHTGNDILCWNFSTNGSFTLSSAYSIARKIPLTKIPSNRLVFVMEYSDGLKRNEVERRSAGHLPTVWDAQLINSFTSPYSYETHSTRLEELKQGVTKLLVDSTEPDDQLDLIDKMQRLGSESLSSILVMKVDEISSEIVEMIQQSLDFPLHWRFPWSESRHFIHVYQRDEAMHSVLLEFAKLNYNILQSVYLKELQQLVGRDLKAMEELPGYMKVCYSALYDHVSEMAQDALKNNGIDILPYINKHLMCYIKGYLQEARWIHSGYTPTADEYIENARVSIGVPLCVIYGIFGVLGHSLNEYLSEFIEHESDLVSLTGVITRLIDDLHTAKIEMERGENMNFIYCYMMQNGVSEEKARDHVKTLIRNSWNKFNKSIAENYDRAPAIVNVALTLTRCVHRIYQYGDWFGIQSQENKDCLKSILEPILM</sequence>
<feature type="domain" description="Reverse transcriptase" evidence="2">
    <location>
        <begin position="83"/>
        <end position="206"/>
    </location>
</feature>
<dbReference type="PANTHER" id="PTHR31225:SF218">
    <property type="entry name" value="GERANIOL SYNTHASE, CHLOROPLASTIC-LIKE"/>
    <property type="match status" value="1"/>
</dbReference>
<keyword evidence="4" id="KW-0695">RNA-directed DNA polymerase</keyword>
<comment type="caution">
    <text evidence="4">The sequence shown here is derived from an EMBL/GenBank/DDBJ whole genome shotgun (WGS) entry which is preliminary data.</text>
</comment>
<dbReference type="Gene3D" id="1.50.10.130">
    <property type="entry name" value="Terpene synthase, N-terminal domain"/>
    <property type="match status" value="2"/>
</dbReference>
<dbReference type="GO" id="GO:0003964">
    <property type="term" value="F:RNA-directed DNA polymerase activity"/>
    <property type="evidence" value="ECO:0007669"/>
    <property type="project" value="UniProtKB-KW"/>
</dbReference>
<dbReference type="CDD" id="cd01650">
    <property type="entry name" value="RT_nLTR_like"/>
    <property type="match status" value="1"/>
</dbReference>
<accession>A0A1R3G3Y3</accession>
<keyword evidence="5" id="KW-1185">Reference proteome</keyword>
<proteinExistence type="predicted"/>